<organism evidence="2 3">
    <name type="scientific">Kribbella voronezhensis</name>
    <dbReference type="NCBI Taxonomy" id="2512212"/>
    <lineage>
        <taxon>Bacteria</taxon>
        <taxon>Bacillati</taxon>
        <taxon>Actinomycetota</taxon>
        <taxon>Actinomycetes</taxon>
        <taxon>Propionibacteriales</taxon>
        <taxon>Kribbellaceae</taxon>
        <taxon>Kribbella</taxon>
    </lineage>
</organism>
<protein>
    <submittedName>
        <fullName evidence="2">Alpha/beta hydrolase family protein</fullName>
    </submittedName>
</protein>
<evidence type="ECO:0000313" key="3">
    <source>
        <dbReference type="Proteomes" id="UP000295151"/>
    </source>
</evidence>
<name>A0A4R7T455_9ACTN</name>
<dbReference type="PRINTS" id="PR00111">
    <property type="entry name" value="ABHYDROLASE"/>
</dbReference>
<dbReference type="Proteomes" id="UP000295151">
    <property type="component" value="Unassembled WGS sequence"/>
</dbReference>
<dbReference type="PANTHER" id="PTHR37017">
    <property type="entry name" value="AB HYDROLASE-1 DOMAIN-CONTAINING PROTEIN-RELATED"/>
    <property type="match status" value="1"/>
</dbReference>
<dbReference type="InterPro" id="IPR052897">
    <property type="entry name" value="Sec-Metab_Biosynth_Hydrolase"/>
</dbReference>
<dbReference type="GO" id="GO:0016787">
    <property type="term" value="F:hydrolase activity"/>
    <property type="evidence" value="ECO:0007669"/>
    <property type="project" value="UniProtKB-KW"/>
</dbReference>
<dbReference type="InterPro" id="IPR000073">
    <property type="entry name" value="AB_hydrolase_1"/>
</dbReference>
<dbReference type="PANTHER" id="PTHR37017:SF11">
    <property type="entry name" value="ESTERASE_LIPASE_THIOESTERASE DOMAIN-CONTAINING PROTEIN"/>
    <property type="match status" value="1"/>
</dbReference>
<proteinExistence type="predicted"/>
<dbReference type="RefSeq" id="WP_133976513.1">
    <property type="nucleotide sequence ID" value="NZ_SOCE01000001.1"/>
</dbReference>
<dbReference type="Pfam" id="PF12697">
    <property type="entry name" value="Abhydrolase_6"/>
    <property type="match status" value="1"/>
</dbReference>
<keyword evidence="3" id="KW-1185">Reference proteome</keyword>
<gene>
    <name evidence="2" type="ORF">EV138_0092</name>
</gene>
<sequence>MATYVLVHGAWHGGWCWRLVADRLRRAGHQVFTPTLTGLGERAHLLTADTGLQTHVADVMGVLRSEDLRDVVLVGHSYAGFVVREVADRMPERIARLVLVDAWVGRDGESLRDRAPEFFLNWIDSVTKEGVIPVAPPATVGVVEPDQVAWLESSLTPHPHRTFSDPTRLSGAVDAIPCRAVLCTPGGPMPFPRFAKEFGWDTTELDVGHDAMVTAPEALAGILLEDA</sequence>
<dbReference type="InterPro" id="IPR029058">
    <property type="entry name" value="AB_hydrolase_fold"/>
</dbReference>
<dbReference type="AlphaFoldDB" id="A0A4R7T455"/>
<dbReference type="Gene3D" id="3.40.50.1820">
    <property type="entry name" value="alpha/beta hydrolase"/>
    <property type="match status" value="1"/>
</dbReference>
<reference evidence="2 3" key="1">
    <citation type="submission" date="2019-03" db="EMBL/GenBank/DDBJ databases">
        <title>Genomic Encyclopedia of Type Strains, Phase III (KMG-III): the genomes of soil and plant-associated and newly described type strains.</title>
        <authorList>
            <person name="Whitman W."/>
        </authorList>
    </citation>
    <scope>NUCLEOTIDE SEQUENCE [LARGE SCALE GENOMIC DNA]</scope>
    <source>
        <strain evidence="2 3">VKM Ac-2575</strain>
    </source>
</reference>
<dbReference type="SUPFAM" id="SSF53474">
    <property type="entry name" value="alpha/beta-Hydrolases"/>
    <property type="match status" value="1"/>
</dbReference>
<evidence type="ECO:0000313" key="2">
    <source>
        <dbReference type="EMBL" id="TDU86582.1"/>
    </source>
</evidence>
<dbReference type="EMBL" id="SOCE01000001">
    <property type="protein sequence ID" value="TDU86582.1"/>
    <property type="molecule type" value="Genomic_DNA"/>
</dbReference>
<evidence type="ECO:0000259" key="1">
    <source>
        <dbReference type="Pfam" id="PF12697"/>
    </source>
</evidence>
<dbReference type="OrthoDB" id="9773549at2"/>
<feature type="domain" description="AB hydrolase-1" evidence="1">
    <location>
        <begin position="5"/>
        <end position="220"/>
    </location>
</feature>
<comment type="caution">
    <text evidence="2">The sequence shown here is derived from an EMBL/GenBank/DDBJ whole genome shotgun (WGS) entry which is preliminary data.</text>
</comment>
<keyword evidence="2" id="KW-0378">Hydrolase</keyword>
<accession>A0A4R7T455</accession>